<name>D4U247_9ACTO</name>
<organism evidence="1 2">
    <name type="scientific">Schaalia odontolytica F0309</name>
    <dbReference type="NCBI Taxonomy" id="649742"/>
    <lineage>
        <taxon>Bacteria</taxon>
        <taxon>Bacillati</taxon>
        <taxon>Actinomycetota</taxon>
        <taxon>Actinomycetes</taxon>
        <taxon>Actinomycetales</taxon>
        <taxon>Actinomycetaceae</taxon>
        <taxon>Schaalia</taxon>
    </lineage>
</organism>
<gene>
    <name evidence="1" type="ORF">HMPREF0970_02301</name>
</gene>
<dbReference type="Proteomes" id="UP000003150">
    <property type="component" value="Unassembled WGS sequence"/>
</dbReference>
<proteinExistence type="predicted"/>
<dbReference type="HOGENOM" id="CLU_3131405_0_0_11"/>
<accession>D4U247</accession>
<reference evidence="1 2" key="1">
    <citation type="submission" date="2009-10" db="EMBL/GenBank/DDBJ databases">
        <authorList>
            <person name="Weinstock G."/>
            <person name="Sodergren E."/>
            <person name="Clifton S."/>
            <person name="Fulton L."/>
            <person name="Fulton B."/>
            <person name="Courtney L."/>
            <person name="Fronick C."/>
            <person name="Harrison M."/>
            <person name="Strong C."/>
            <person name="Farmer C."/>
            <person name="Delahaunty K."/>
            <person name="Markovic C."/>
            <person name="Hall O."/>
            <person name="Minx P."/>
            <person name="Tomlinson C."/>
            <person name="Mitreva M."/>
            <person name="Nelson J."/>
            <person name="Hou S."/>
            <person name="Wollam A."/>
            <person name="Pepin K.H."/>
            <person name="Johnson M."/>
            <person name="Bhonagiri V."/>
            <person name="Nash W.E."/>
            <person name="Warren W."/>
            <person name="Chinwalla A."/>
            <person name="Mardis E.R."/>
            <person name="Wilson R.K."/>
        </authorList>
    </citation>
    <scope>NUCLEOTIDE SEQUENCE [LARGE SCALE GENOMIC DNA]</scope>
    <source>
        <strain evidence="1 2">F0309</strain>
    </source>
</reference>
<comment type="caution">
    <text evidence="1">The sequence shown here is derived from an EMBL/GenBank/DDBJ whole genome shotgun (WGS) entry which is preliminary data.</text>
</comment>
<evidence type="ECO:0000313" key="1">
    <source>
        <dbReference type="EMBL" id="EFF78779.1"/>
    </source>
</evidence>
<evidence type="ECO:0000313" key="2">
    <source>
        <dbReference type="Proteomes" id="UP000003150"/>
    </source>
</evidence>
<protein>
    <submittedName>
        <fullName evidence="1">Uncharacterized protein</fullName>
    </submittedName>
</protein>
<dbReference type="EMBL" id="ACYT02000088">
    <property type="protein sequence ID" value="EFF78779.1"/>
    <property type="molecule type" value="Genomic_DNA"/>
</dbReference>
<sequence length="49" mass="5863">MYSCVNSRISVVFQSSSRQFLTRRKRLILRAFMSIYPQESTIYFVNIPK</sequence>
<dbReference type="AlphaFoldDB" id="D4U247"/>